<dbReference type="PANTHER" id="PTHR23509">
    <property type="entry name" value="PA-PL1 PHOSPHOLIPASE FAMILY"/>
    <property type="match status" value="1"/>
</dbReference>
<reference evidence="4 5" key="1">
    <citation type="journal article" date="2024" name="Nat. Commun.">
        <title>Phylogenomics reveals the evolutionary origins of lichenization in chlorophyte algae.</title>
        <authorList>
            <person name="Puginier C."/>
            <person name="Libourel C."/>
            <person name="Otte J."/>
            <person name="Skaloud P."/>
            <person name="Haon M."/>
            <person name="Grisel S."/>
            <person name="Petersen M."/>
            <person name="Berrin J.G."/>
            <person name="Delaux P.M."/>
            <person name="Dal Grande F."/>
            <person name="Keller J."/>
        </authorList>
    </citation>
    <scope>NUCLEOTIDE SEQUENCE [LARGE SCALE GENOMIC DNA]</scope>
    <source>
        <strain evidence="4 5">SAG 2043</strain>
    </source>
</reference>
<feature type="coiled-coil region" evidence="1">
    <location>
        <begin position="538"/>
        <end position="565"/>
    </location>
</feature>
<dbReference type="GO" id="GO:0046872">
    <property type="term" value="F:metal ion binding"/>
    <property type="evidence" value="ECO:0007669"/>
    <property type="project" value="InterPro"/>
</dbReference>
<feature type="compositionally biased region" description="Polar residues" evidence="2">
    <location>
        <begin position="518"/>
        <end position="533"/>
    </location>
</feature>
<dbReference type="PANTHER" id="PTHR23509:SF10">
    <property type="entry name" value="LD21067P"/>
    <property type="match status" value="1"/>
</dbReference>
<dbReference type="Pfam" id="PF02862">
    <property type="entry name" value="DDHD"/>
    <property type="match status" value="1"/>
</dbReference>
<protein>
    <recommendedName>
        <fullName evidence="3">DDHD domain-containing protein</fullName>
    </recommendedName>
</protein>
<name>A0AAW1P6V3_9CHLO</name>
<evidence type="ECO:0000313" key="5">
    <source>
        <dbReference type="Proteomes" id="UP001489004"/>
    </source>
</evidence>
<dbReference type="SMART" id="SM01127">
    <property type="entry name" value="DDHD"/>
    <property type="match status" value="1"/>
</dbReference>
<proteinExistence type="predicted"/>
<dbReference type="InterPro" id="IPR058055">
    <property type="entry name" value="PA-PLA1"/>
</dbReference>
<dbReference type="AlphaFoldDB" id="A0AAW1P6V3"/>
<comment type="caution">
    <text evidence="4">The sequence shown here is derived from an EMBL/GenBank/DDBJ whole genome shotgun (WGS) entry which is preliminary data.</text>
</comment>
<evidence type="ECO:0000259" key="3">
    <source>
        <dbReference type="PROSITE" id="PS51043"/>
    </source>
</evidence>
<evidence type="ECO:0000256" key="2">
    <source>
        <dbReference type="SAM" id="MobiDB-lite"/>
    </source>
</evidence>
<dbReference type="EMBL" id="JALJOR010000011">
    <property type="protein sequence ID" value="KAK9808811.1"/>
    <property type="molecule type" value="Genomic_DNA"/>
</dbReference>
<dbReference type="GO" id="GO:0005737">
    <property type="term" value="C:cytoplasm"/>
    <property type="evidence" value="ECO:0007669"/>
    <property type="project" value="TreeGrafter"/>
</dbReference>
<feature type="region of interest" description="Disordered" evidence="2">
    <location>
        <begin position="518"/>
        <end position="538"/>
    </location>
</feature>
<feature type="domain" description="DDHD" evidence="3">
    <location>
        <begin position="611"/>
        <end position="863"/>
    </location>
</feature>
<sequence length="894" mass="96823">MSDQPLPLPQGTAAFVYNPLEIGDVRWYWLKIPFSLKGIYSTDVPHRAHLQRFCLVDSANLETAFRQRADELQRLWWEEHAELGPASPEKPLTENEAASKRWQDFLLGNDNSAQVGMLVRSGLYEVDLAKRRMTTCYWPADSHRVLRATWFVEKGSDWVPVKESLADELEEAYRSQIWNPELRHVKVHKQGLVAARVDLTTLTQESKGMYALFASESEMYLCKDDSYTWLSAKVKSNAPPGAKLRRGYKEPNQGSMEVDVKAEEVDNAGAQVPVTRLVLAVHGIGQNLIASNIAEDAGSMRNNIRQMTMEQLTEAERRSGRVEVLPVQWRKHLNLEVDALAKALMPPGVGSLRTMLHATAVEVLLYLTPLHCQDMLDSLATSLNATFDKFMRRNPGFQGTVSIVAHSLGSVLCFDILCNQPHLFEQLRVSSPIAADIHQSSAEGQAAARRSRAGGLAEEPELQAMGSADFEALAPGASNIPPFPPSATGVVDLVTPPRPAAGLSATVNNNDLIDLSRLTSPRTQAQRQSSGGLPTSEEQRLRAEIQRLQLDLEAARADRDRLASSLQSGSSAAASAADGSSYAAAWRAKFGSLAQTQERERLAPIVDIQALHFAVDQFVCIGSPLGLFLALRKVNPAKGQGLGMPAAVPLMLGGGYAGGDGLPAVRRMTNLYQPYDPVAYRLEPLIVSGADKRKPAYAPYYKGGKRLHIGMQEWSEDVGAAAAKASSALSQKVTGSLSYFMMGRVAKAAEAKVSEKHTEAREADAAAAGMRGEGSAEAEPADSAHDEELQNAAQVLNTAVWRITDGKTAAPVAGGSSAASKTASGRLDFDSPTANAWLSAISAHFGYWNDPDTALFVMRAVMGKDVLQSYAEVSVSESDAAKATSLLSPRILGK</sequence>
<feature type="compositionally biased region" description="Basic and acidic residues" evidence="2">
    <location>
        <begin position="753"/>
        <end position="764"/>
    </location>
</feature>
<keyword evidence="5" id="KW-1185">Reference proteome</keyword>
<organism evidence="4 5">
    <name type="scientific">[Myrmecia] bisecta</name>
    <dbReference type="NCBI Taxonomy" id="41462"/>
    <lineage>
        <taxon>Eukaryota</taxon>
        <taxon>Viridiplantae</taxon>
        <taxon>Chlorophyta</taxon>
        <taxon>core chlorophytes</taxon>
        <taxon>Trebouxiophyceae</taxon>
        <taxon>Trebouxiales</taxon>
        <taxon>Trebouxiaceae</taxon>
        <taxon>Myrmecia</taxon>
    </lineage>
</organism>
<dbReference type="Proteomes" id="UP001489004">
    <property type="component" value="Unassembled WGS sequence"/>
</dbReference>
<feature type="region of interest" description="Disordered" evidence="2">
    <location>
        <begin position="753"/>
        <end position="786"/>
    </location>
</feature>
<dbReference type="PROSITE" id="PS51043">
    <property type="entry name" value="DDHD"/>
    <property type="match status" value="1"/>
</dbReference>
<keyword evidence="1" id="KW-0175">Coiled coil</keyword>
<accession>A0AAW1P6V3</accession>
<dbReference type="GO" id="GO:0004620">
    <property type="term" value="F:phospholipase activity"/>
    <property type="evidence" value="ECO:0007669"/>
    <property type="project" value="TreeGrafter"/>
</dbReference>
<dbReference type="InterPro" id="IPR004177">
    <property type="entry name" value="DDHD_dom"/>
</dbReference>
<evidence type="ECO:0000313" key="4">
    <source>
        <dbReference type="EMBL" id="KAK9808811.1"/>
    </source>
</evidence>
<gene>
    <name evidence="4" type="ORF">WJX72_004107</name>
</gene>
<evidence type="ECO:0000256" key="1">
    <source>
        <dbReference type="SAM" id="Coils"/>
    </source>
</evidence>